<organism evidence="1 2">
    <name type="scientific">Ramazzottius varieornatus</name>
    <name type="common">Water bear</name>
    <name type="synonym">Tardigrade</name>
    <dbReference type="NCBI Taxonomy" id="947166"/>
    <lineage>
        <taxon>Eukaryota</taxon>
        <taxon>Metazoa</taxon>
        <taxon>Ecdysozoa</taxon>
        <taxon>Tardigrada</taxon>
        <taxon>Eutardigrada</taxon>
        <taxon>Parachela</taxon>
        <taxon>Hypsibioidea</taxon>
        <taxon>Ramazzottiidae</taxon>
        <taxon>Ramazzottius</taxon>
    </lineage>
</organism>
<gene>
    <name evidence="1" type="primary">RvY_16045-1</name>
    <name evidence="1" type="synonym">RvY_16045.1</name>
    <name evidence="1" type="ORF">RvY_16045</name>
</gene>
<sequence>MVAIGICWNGMSKPYVVDGNAKVTAQYFVDNFRSPMVKKDIPRLYPKNPQDVMVHFDSAKSHVAILTKNWMEANHPNYIPHYHWMANSPDLAPVDYAINRILKTILGERKATTIAGLRKVLQGVCADFDLGIIRRPLSSWGSCVQKMLDKKGDHVELD</sequence>
<dbReference type="Gene3D" id="3.30.420.10">
    <property type="entry name" value="Ribonuclease H-like superfamily/Ribonuclease H"/>
    <property type="match status" value="1"/>
</dbReference>
<dbReference type="OrthoDB" id="10017160at2759"/>
<proteinExistence type="predicted"/>
<dbReference type="Proteomes" id="UP000186922">
    <property type="component" value="Unassembled WGS sequence"/>
</dbReference>
<dbReference type="AlphaFoldDB" id="A0A1D1VX18"/>
<keyword evidence="2" id="KW-1185">Reference proteome</keyword>
<dbReference type="InterPro" id="IPR036397">
    <property type="entry name" value="RNaseH_sf"/>
</dbReference>
<dbReference type="EMBL" id="BDGG01000013">
    <property type="protein sequence ID" value="GAV06002.1"/>
    <property type="molecule type" value="Genomic_DNA"/>
</dbReference>
<accession>A0A1D1VX18</accession>
<comment type="caution">
    <text evidence="1">The sequence shown here is derived from an EMBL/GenBank/DDBJ whole genome shotgun (WGS) entry which is preliminary data.</text>
</comment>
<reference evidence="1 2" key="1">
    <citation type="journal article" date="2016" name="Nat. Commun.">
        <title>Extremotolerant tardigrade genome and improved radiotolerance of human cultured cells by tardigrade-unique protein.</title>
        <authorList>
            <person name="Hashimoto T."/>
            <person name="Horikawa D.D."/>
            <person name="Saito Y."/>
            <person name="Kuwahara H."/>
            <person name="Kozuka-Hata H."/>
            <person name="Shin-I T."/>
            <person name="Minakuchi Y."/>
            <person name="Ohishi K."/>
            <person name="Motoyama A."/>
            <person name="Aizu T."/>
            <person name="Enomoto A."/>
            <person name="Kondo K."/>
            <person name="Tanaka S."/>
            <person name="Hara Y."/>
            <person name="Koshikawa S."/>
            <person name="Sagara H."/>
            <person name="Miura T."/>
            <person name="Yokobori S."/>
            <person name="Miyagawa K."/>
            <person name="Suzuki Y."/>
            <person name="Kubo T."/>
            <person name="Oyama M."/>
            <person name="Kohara Y."/>
            <person name="Fujiyama A."/>
            <person name="Arakawa K."/>
            <person name="Katayama T."/>
            <person name="Toyoda A."/>
            <person name="Kunieda T."/>
        </authorList>
    </citation>
    <scope>NUCLEOTIDE SEQUENCE [LARGE SCALE GENOMIC DNA]</scope>
    <source>
        <strain evidence="1 2">YOKOZUNA-1</strain>
    </source>
</reference>
<evidence type="ECO:0000313" key="2">
    <source>
        <dbReference type="Proteomes" id="UP000186922"/>
    </source>
</evidence>
<evidence type="ECO:0000313" key="1">
    <source>
        <dbReference type="EMBL" id="GAV06002.1"/>
    </source>
</evidence>
<protein>
    <recommendedName>
        <fullName evidence="3">Tc1-like transposase DDE domain-containing protein</fullName>
    </recommendedName>
</protein>
<evidence type="ECO:0008006" key="3">
    <source>
        <dbReference type="Google" id="ProtNLM"/>
    </source>
</evidence>
<name>A0A1D1VX18_RAMVA</name>
<dbReference type="GO" id="GO:0003676">
    <property type="term" value="F:nucleic acid binding"/>
    <property type="evidence" value="ECO:0007669"/>
    <property type="project" value="InterPro"/>
</dbReference>